<name>A0A4T0P7G6_9BASI</name>
<reference evidence="10 11" key="1">
    <citation type="submission" date="2019-03" db="EMBL/GenBank/DDBJ databases">
        <title>Sequencing 25 genomes of Wallemia mellicola.</title>
        <authorList>
            <person name="Gostincar C."/>
        </authorList>
    </citation>
    <scope>NUCLEOTIDE SEQUENCE [LARGE SCALE GENOMIC DNA]</scope>
    <source>
        <strain evidence="7 11">EXF-1262</strain>
        <strain evidence="8 12">EXF-1274</strain>
        <strain evidence="9 10">EXF-1277</strain>
    </source>
</reference>
<dbReference type="Proteomes" id="UP000309601">
    <property type="component" value="Unassembled WGS sequence"/>
</dbReference>
<evidence type="ECO:0000256" key="6">
    <source>
        <dbReference type="SAM" id="Phobius"/>
    </source>
</evidence>
<dbReference type="Pfam" id="PF05255">
    <property type="entry name" value="UPF0220"/>
    <property type="match status" value="2"/>
</dbReference>
<dbReference type="EMBL" id="SPRV01000011">
    <property type="protein sequence ID" value="TIC68914.1"/>
    <property type="molecule type" value="Genomic_DNA"/>
</dbReference>
<keyword evidence="4 6" id="KW-1133">Transmembrane helix</keyword>
<dbReference type="OrthoDB" id="268928at2759"/>
<dbReference type="GO" id="GO:0016020">
    <property type="term" value="C:membrane"/>
    <property type="evidence" value="ECO:0007669"/>
    <property type="project" value="UniProtKB-SubCell"/>
</dbReference>
<comment type="similarity">
    <text evidence="2">Belongs to the UPF0220 family.</text>
</comment>
<dbReference type="Proteomes" id="UP000305362">
    <property type="component" value="Unassembled WGS sequence"/>
</dbReference>
<feature type="transmembrane region" description="Helical" evidence="6">
    <location>
        <begin position="343"/>
        <end position="369"/>
    </location>
</feature>
<evidence type="ECO:0000256" key="5">
    <source>
        <dbReference type="ARBA" id="ARBA00023136"/>
    </source>
</evidence>
<organism evidence="7 11">
    <name type="scientific">Wallemia mellicola</name>
    <dbReference type="NCBI Taxonomy" id="1708541"/>
    <lineage>
        <taxon>Eukaryota</taxon>
        <taxon>Fungi</taxon>
        <taxon>Dikarya</taxon>
        <taxon>Basidiomycota</taxon>
        <taxon>Wallemiomycotina</taxon>
        <taxon>Wallemiomycetes</taxon>
        <taxon>Wallemiales</taxon>
        <taxon>Wallemiaceae</taxon>
        <taxon>Wallemia</taxon>
    </lineage>
</organism>
<evidence type="ECO:0000256" key="1">
    <source>
        <dbReference type="ARBA" id="ARBA00004141"/>
    </source>
</evidence>
<comment type="caution">
    <text evidence="7">The sequence shown here is derived from an EMBL/GenBank/DDBJ whole genome shotgun (WGS) entry which is preliminary data.</text>
</comment>
<evidence type="ECO:0000256" key="2">
    <source>
        <dbReference type="ARBA" id="ARBA00005335"/>
    </source>
</evidence>
<proteinExistence type="inferred from homology"/>
<evidence type="ECO:0000313" key="10">
    <source>
        <dbReference type="Proteomes" id="UP000305362"/>
    </source>
</evidence>
<dbReference type="EMBL" id="SPRH01000010">
    <property type="protein sequence ID" value="TIC02730.1"/>
    <property type="molecule type" value="Genomic_DNA"/>
</dbReference>
<gene>
    <name evidence="8" type="ORF">E3Q02_01333</name>
    <name evidence="9" type="ORF">E3Q03_01505</name>
    <name evidence="7" type="ORF">E3Q17_01251</name>
</gene>
<feature type="transmembrane region" description="Helical" evidence="6">
    <location>
        <begin position="287"/>
        <end position="304"/>
    </location>
</feature>
<keyword evidence="3 6" id="KW-0812">Transmembrane</keyword>
<dbReference type="InterPro" id="IPR007919">
    <property type="entry name" value="UPF0220"/>
</dbReference>
<keyword evidence="5 6" id="KW-0472">Membrane</keyword>
<evidence type="ECO:0000256" key="4">
    <source>
        <dbReference type="ARBA" id="ARBA00022989"/>
    </source>
</evidence>
<comment type="subcellular location">
    <subcellularLocation>
        <location evidence="1">Membrane</location>
        <topology evidence="1">Multi-pass membrane protein</topology>
    </subcellularLocation>
</comment>
<evidence type="ECO:0000313" key="8">
    <source>
        <dbReference type="EMBL" id="TIC68137.1"/>
    </source>
</evidence>
<dbReference type="AlphaFoldDB" id="A0A4T0P7G6"/>
<evidence type="ECO:0000313" key="11">
    <source>
        <dbReference type="Proteomes" id="UP000307169"/>
    </source>
</evidence>
<evidence type="ECO:0000313" key="9">
    <source>
        <dbReference type="EMBL" id="TIC68914.1"/>
    </source>
</evidence>
<evidence type="ECO:0000313" key="12">
    <source>
        <dbReference type="Proteomes" id="UP000309601"/>
    </source>
</evidence>
<protein>
    <submittedName>
        <fullName evidence="7">Uncharacterized protein</fullName>
    </submittedName>
</protein>
<dbReference type="EMBL" id="SPRW01000010">
    <property type="protein sequence ID" value="TIC68137.1"/>
    <property type="molecule type" value="Genomic_DNA"/>
</dbReference>
<evidence type="ECO:0000313" key="7">
    <source>
        <dbReference type="EMBL" id="TIC02730.1"/>
    </source>
</evidence>
<dbReference type="Proteomes" id="UP000307169">
    <property type="component" value="Unassembled WGS sequence"/>
</dbReference>
<dbReference type="PANTHER" id="PTHR13180">
    <property type="entry name" value="SMALL MEMBRANE PROTEIN-RELATED"/>
    <property type="match status" value="1"/>
</dbReference>
<sequence>MPATRSASKNKYPGKVHKCAPKVWISHVIEFLEAGDKGVQYCCQHKHGLIYSKNDTLAKAISDSSHLNMKDPLASFQKQCQKHFDAATYCDTGEFVRTRHWKIKPEYKKVDIIFKFPGNIKLITDEGKNKLMSIKSTNNDETGCKSLLNKQIKQFRKEQKEKKEEKEREGTAEIIIRKKKDLATRFPGGLFGDFDGTNKGNKLALEAVPSDTSLIDIREEDAARQLEMLLQVPPSLQPPTGDYNNSFDSSSYSPFDSISDMINDIINDQQLTSGLPDLSEFPKLREWGIYFAGMLFASGWWFFFDAAIISKRTKSDDPFEDVPLVLSTNRKENDDPYAWKARCWLFVGFALLAGGLAGSVSLLVIKYIVPEYPSHYVSYG</sequence>
<accession>A0A4T0P7G6</accession>
<evidence type="ECO:0000256" key="3">
    <source>
        <dbReference type="ARBA" id="ARBA00022692"/>
    </source>
</evidence>